<dbReference type="AlphaFoldDB" id="A0A380L3E4"/>
<keyword evidence="2" id="KW-0812">Transmembrane</keyword>
<dbReference type="GO" id="GO:0004175">
    <property type="term" value="F:endopeptidase activity"/>
    <property type="evidence" value="ECO:0007669"/>
    <property type="project" value="UniProtKB-ARBA"/>
</dbReference>
<organism evidence="4 5">
    <name type="scientific">Streptococcus milleri</name>
    <dbReference type="NCBI Taxonomy" id="33040"/>
    <lineage>
        <taxon>Bacteria</taxon>
        <taxon>Bacillati</taxon>
        <taxon>Bacillota</taxon>
        <taxon>Bacilli</taxon>
        <taxon>Lactobacillales</taxon>
        <taxon>Streptococcaceae</taxon>
        <taxon>Streptococcus</taxon>
    </lineage>
</organism>
<comment type="similarity">
    <text evidence="1">Belongs to the UPF0177 family.</text>
</comment>
<feature type="transmembrane region" description="Helical" evidence="2">
    <location>
        <begin position="5"/>
        <end position="26"/>
    </location>
</feature>
<evidence type="ECO:0000313" key="5">
    <source>
        <dbReference type="Proteomes" id="UP000255236"/>
    </source>
</evidence>
<feature type="domain" description="CAAX prenyl protease 2/Lysostaphin resistance protein A-like" evidence="3">
    <location>
        <begin position="103"/>
        <end position="185"/>
    </location>
</feature>
<keyword evidence="2" id="KW-1133">Transmembrane helix</keyword>
<comment type="caution">
    <text evidence="4">The sequence shown here is derived from an EMBL/GenBank/DDBJ whole genome shotgun (WGS) entry which is preliminary data.</text>
</comment>
<evidence type="ECO:0000313" key="4">
    <source>
        <dbReference type="EMBL" id="SUN80055.1"/>
    </source>
</evidence>
<keyword evidence="4" id="KW-0378">Hydrolase</keyword>
<evidence type="ECO:0000259" key="3">
    <source>
        <dbReference type="Pfam" id="PF02517"/>
    </source>
</evidence>
<gene>
    <name evidence="4" type="ORF">NCTC11063_00752</name>
</gene>
<keyword evidence="5" id="KW-1185">Reference proteome</keyword>
<dbReference type="GO" id="GO:0080120">
    <property type="term" value="P:CAAX-box protein maturation"/>
    <property type="evidence" value="ECO:0007669"/>
    <property type="project" value="UniProtKB-ARBA"/>
</dbReference>
<dbReference type="Proteomes" id="UP000255236">
    <property type="component" value="Unassembled WGS sequence"/>
</dbReference>
<evidence type="ECO:0000256" key="2">
    <source>
        <dbReference type="SAM" id="Phobius"/>
    </source>
</evidence>
<dbReference type="EMBL" id="UHFT01000001">
    <property type="protein sequence ID" value="SUN80055.1"/>
    <property type="molecule type" value="Genomic_DNA"/>
</dbReference>
<reference evidence="4" key="1">
    <citation type="submission" date="2018-06" db="EMBL/GenBank/DDBJ databases">
        <authorList>
            <consortium name="Pathogen Informatics"/>
            <person name="Doyle S."/>
        </authorList>
    </citation>
    <scope>NUCLEOTIDE SEQUENCE [LARGE SCALE GENOMIC DNA]</scope>
    <source>
        <strain evidence="4">NCTC11063</strain>
    </source>
</reference>
<keyword evidence="2" id="KW-0472">Membrane</keyword>
<sequence>MGRILLMYGAIHANVLLVSLFLMGWLDGIGLIVLQVTFLTLLLWIWKHYGIPKRNMSWIERGVWLLGSLGVMVSLTILVSFLFSGTETNQRTILSIQNQVPKISFILFLVNASMAEEVVYRELLWGKLSFPVVQVVLTSFLFSLAHHPSSMITWFIYGSLGVTLGLVRLKTDVLMSTLVHLSWNGVVFLLSFL</sequence>
<dbReference type="RefSeq" id="WP_115263070.1">
    <property type="nucleotide sequence ID" value="NZ_UHFT01000001.1"/>
</dbReference>
<feature type="transmembrane region" description="Helical" evidence="2">
    <location>
        <begin position="63"/>
        <end position="83"/>
    </location>
</feature>
<feature type="transmembrane region" description="Helical" evidence="2">
    <location>
        <begin position="128"/>
        <end position="145"/>
    </location>
</feature>
<feature type="transmembrane region" description="Helical" evidence="2">
    <location>
        <begin position="151"/>
        <end position="167"/>
    </location>
</feature>
<proteinExistence type="inferred from homology"/>
<protein>
    <submittedName>
        <fullName evidence="4">CAAX amino terminal protease family protein</fullName>
    </submittedName>
</protein>
<evidence type="ECO:0000256" key="1">
    <source>
        <dbReference type="ARBA" id="ARBA00009067"/>
    </source>
</evidence>
<accession>A0A380L3E4</accession>
<dbReference type="GO" id="GO:0006508">
    <property type="term" value="P:proteolysis"/>
    <property type="evidence" value="ECO:0007669"/>
    <property type="project" value="UniProtKB-KW"/>
</dbReference>
<dbReference type="InterPro" id="IPR003675">
    <property type="entry name" value="Rce1/LyrA-like_dom"/>
</dbReference>
<name>A0A380L3E4_9STRE</name>
<feature type="transmembrane region" description="Helical" evidence="2">
    <location>
        <begin position="32"/>
        <end position="51"/>
    </location>
</feature>
<keyword evidence="4" id="KW-0645">Protease</keyword>
<dbReference type="Pfam" id="PF02517">
    <property type="entry name" value="Rce1-like"/>
    <property type="match status" value="1"/>
</dbReference>